<name>A0A3R7D8D5_CLOSI</name>
<comment type="caution">
    <text evidence="1">The sequence shown here is derived from an EMBL/GenBank/DDBJ whole genome shotgun (WGS) entry which is preliminary data.</text>
</comment>
<protein>
    <submittedName>
        <fullName evidence="1">Uncharacterized protein</fullName>
    </submittedName>
</protein>
<keyword evidence="2" id="KW-1185">Reference proteome</keyword>
<reference evidence="1 2" key="2">
    <citation type="journal article" date="2021" name="Genomics">
        <title>High-quality reference genome for Clonorchis sinensis.</title>
        <authorList>
            <person name="Young N.D."/>
            <person name="Stroehlein A.J."/>
            <person name="Kinkar L."/>
            <person name="Wang T."/>
            <person name="Sohn W.M."/>
            <person name="Chang B.C.H."/>
            <person name="Kaur P."/>
            <person name="Weisz D."/>
            <person name="Dudchenko O."/>
            <person name="Aiden E.L."/>
            <person name="Korhonen P.K."/>
            <person name="Gasser R.B."/>
        </authorList>
    </citation>
    <scope>NUCLEOTIDE SEQUENCE [LARGE SCALE GENOMIC DNA]</scope>
    <source>
        <strain evidence="1">Cs-k2</strain>
    </source>
</reference>
<accession>A0A3R7D8D5</accession>
<dbReference type="Proteomes" id="UP000286415">
    <property type="component" value="Unassembled WGS sequence"/>
</dbReference>
<sequence length="171" mass="18915">MNPCMSDKVSNLWCPVSGSPFRETAIANTGVFAGSGFRISLSSHCLASCGSFPPFALLSKKSSSRKSVDWHAEHVTKSEKPIECDQFIDHGHSRHFTVTGPVFPTGSGNASKRPLHWRLHGYVHLGHMVRKLYWLHTPVGEDSKILPPDRLAARLLESLKPKKSTTEVLLD</sequence>
<organism evidence="1 2">
    <name type="scientific">Clonorchis sinensis</name>
    <name type="common">Chinese liver fluke</name>
    <dbReference type="NCBI Taxonomy" id="79923"/>
    <lineage>
        <taxon>Eukaryota</taxon>
        <taxon>Metazoa</taxon>
        <taxon>Spiralia</taxon>
        <taxon>Lophotrochozoa</taxon>
        <taxon>Platyhelminthes</taxon>
        <taxon>Trematoda</taxon>
        <taxon>Digenea</taxon>
        <taxon>Opisthorchiida</taxon>
        <taxon>Opisthorchiata</taxon>
        <taxon>Opisthorchiidae</taxon>
        <taxon>Clonorchis</taxon>
    </lineage>
</organism>
<dbReference type="EMBL" id="NIRI02000042">
    <property type="protein sequence ID" value="KAG5447177.1"/>
    <property type="molecule type" value="Genomic_DNA"/>
</dbReference>
<reference evidence="1 2" key="1">
    <citation type="journal article" date="2018" name="Biotechnol. Adv.">
        <title>Improved genomic resources and new bioinformatic workflow for the carcinogenic parasite Clonorchis sinensis: Biotechnological implications.</title>
        <authorList>
            <person name="Wang D."/>
            <person name="Korhonen P.K."/>
            <person name="Gasser R.B."/>
            <person name="Young N.D."/>
        </authorList>
    </citation>
    <scope>NUCLEOTIDE SEQUENCE [LARGE SCALE GENOMIC DNA]</scope>
    <source>
        <strain evidence="1">Cs-k2</strain>
    </source>
</reference>
<dbReference type="AlphaFoldDB" id="A0A3R7D8D5"/>
<gene>
    <name evidence="1" type="ORF">CSKR_106421</name>
</gene>
<proteinExistence type="predicted"/>
<evidence type="ECO:0000313" key="2">
    <source>
        <dbReference type="Proteomes" id="UP000286415"/>
    </source>
</evidence>
<evidence type="ECO:0000313" key="1">
    <source>
        <dbReference type="EMBL" id="KAG5447177.1"/>
    </source>
</evidence>
<dbReference type="InParanoid" id="A0A3R7D8D5"/>